<dbReference type="InterPro" id="IPR021958">
    <property type="entry name" value="DUF3575"/>
</dbReference>
<reference evidence="1 2" key="1">
    <citation type="submission" date="2024-02" db="EMBL/GenBank/DDBJ databases">
        <title>A Gaetbulibacter species isolated from tidal flats and genomic insights of their niches.</title>
        <authorList>
            <person name="Ye Y."/>
        </authorList>
    </citation>
    <scope>NUCLEOTIDE SEQUENCE [LARGE SCALE GENOMIC DNA]</scope>
    <source>
        <strain evidence="1 2">KEM-8</strain>
    </source>
</reference>
<protein>
    <submittedName>
        <fullName evidence="1">DUF3575 domain-containing protein</fullName>
    </submittedName>
</protein>
<comment type="caution">
    <text evidence="1">The sequence shown here is derived from an EMBL/GenBank/DDBJ whole genome shotgun (WGS) entry which is preliminary data.</text>
</comment>
<dbReference type="Proteomes" id="UP001610104">
    <property type="component" value="Unassembled WGS sequence"/>
</dbReference>
<accession>A0ABW7MSD4</accession>
<name>A0ABW7MSD4_9FLAO</name>
<proteinExistence type="predicted"/>
<keyword evidence="2" id="KW-1185">Reference proteome</keyword>
<evidence type="ECO:0000313" key="2">
    <source>
        <dbReference type="Proteomes" id="UP001610104"/>
    </source>
</evidence>
<gene>
    <name evidence="1" type="ORF">V8G56_13210</name>
</gene>
<sequence>MLNGFYFGAYLKYSDFGSDLEGTYIDSQDVSHFFKYKGDITVTSIGLMIGYKLPVSKHFNIDLLIAGPGSGSYNFKLKNIIPPPDEFYDDLNEALNKYSILDLINADFKFNDNRLRSKFSTLSFRYGISVGYTF</sequence>
<dbReference type="Pfam" id="PF12099">
    <property type="entry name" value="DUF3575"/>
    <property type="match status" value="1"/>
</dbReference>
<dbReference type="EMBL" id="JBAWKC010000004">
    <property type="protein sequence ID" value="MFH6769705.1"/>
    <property type="molecule type" value="Genomic_DNA"/>
</dbReference>
<evidence type="ECO:0000313" key="1">
    <source>
        <dbReference type="EMBL" id="MFH6769705.1"/>
    </source>
</evidence>
<organism evidence="1 2">
    <name type="scientific">Gaetbulibacter aquiaggeris</name>
    <dbReference type="NCBI Taxonomy" id="1735373"/>
    <lineage>
        <taxon>Bacteria</taxon>
        <taxon>Pseudomonadati</taxon>
        <taxon>Bacteroidota</taxon>
        <taxon>Flavobacteriia</taxon>
        <taxon>Flavobacteriales</taxon>
        <taxon>Flavobacteriaceae</taxon>
        <taxon>Gaetbulibacter</taxon>
    </lineage>
</organism>
<dbReference type="RefSeq" id="WP_395438926.1">
    <property type="nucleotide sequence ID" value="NZ_JBAWKC010000004.1"/>
</dbReference>